<accession>A0AAI8Z8D7</accession>
<reference evidence="2" key="1">
    <citation type="submission" date="2023-11" db="EMBL/GenBank/DDBJ databases">
        <authorList>
            <person name="Alioto T."/>
            <person name="Alioto T."/>
            <person name="Gomez Garrido J."/>
        </authorList>
    </citation>
    <scope>NUCLEOTIDE SEQUENCE</scope>
</reference>
<feature type="region of interest" description="Disordered" evidence="1">
    <location>
        <begin position="130"/>
        <end position="234"/>
    </location>
</feature>
<keyword evidence="3" id="KW-1185">Reference proteome</keyword>
<proteinExistence type="predicted"/>
<feature type="compositionally biased region" description="Acidic residues" evidence="1">
    <location>
        <begin position="136"/>
        <end position="150"/>
    </location>
</feature>
<evidence type="ECO:0000313" key="2">
    <source>
        <dbReference type="EMBL" id="CAK4034620.1"/>
    </source>
</evidence>
<protein>
    <submittedName>
        <fullName evidence="2">Uncharacterized protein</fullName>
    </submittedName>
</protein>
<feature type="compositionally biased region" description="Polar residues" evidence="1">
    <location>
        <begin position="198"/>
        <end position="216"/>
    </location>
</feature>
<evidence type="ECO:0000256" key="1">
    <source>
        <dbReference type="SAM" id="MobiDB-lite"/>
    </source>
</evidence>
<evidence type="ECO:0000313" key="3">
    <source>
        <dbReference type="Proteomes" id="UP001296104"/>
    </source>
</evidence>
<dbReference type="Proteomes" id="UP001296104">
    <property type="component" value="Unassembled WGS sequence"/>
</dbReference>
<dbReference type="AlphaFoldDB" id="A0AAI8Z8D7"/>
<sequence length="441" mass="50036">MPSQREIIKSGRGMKKWSREELNVVRLMNKDTEFQIDDHNGDQCKIFFEIFPYTREKRNYSASHLRDQWKQRHHAGRNLMWMDVDRPSPKNKGAYTDEEREQMAVYRGWIVKAANDTGIALRDTSAMAITPADSLPYEEDQEEDEEEAESSNDGQSSPTKRSRQAADLDSVFDLTDEEEGPAAKRRREEPERHPLSGGANTVAMNNAENTLSTRTHQPIHPPSSEASEMPTPAAGEPLPMVHWRFLHFEDGQIRYEPVRSNGWRHNILIAAEGTFVDSTDKMYRYGGPVARCTYQPLPSEEHQQPQTFDTMVCLQGSCKHCRPDHPVVVGEADIKRSQFHGLPAVHRDELRMDNDIMQFKPVAGSAMTKQMGWQFSSREKVTVEDQVVFGDGKTRQVAVCAGEDCSLCFQRTTGPGRPDDEAPLDDFIGDALYGSTIYPDE</sequence>
<comment type="caution">
    <text evidence="2">The sequence shown here is derived from an EMBL/GenBank/DDBJ whole genome shotgun (WGS) entry which is preliminary data.</text>
</comment>
<dbReference type="EMBL" id="CAVMBE010000127">
    <property type="protein sequence ID" value="CAK4034620.1"/>
    <property type="molecule type" value="Genomic_DNA"/>
</dbReference>
<organism evidence="2 3">
    <name type="scientific">Lecanosticta acicola</name>
    <dbReference type="NCBI Taxonomy" id="111012"/>
    <lineage>
        <taxon>Eukaryota</taxon>
        <taxon>Fungi</taxon>
        <taxon>Dikarya</taxon>
        <taxon>Ascomycota</taxon>
        <taxon>Pezizomycotina</taxon>
        <taxon>Dothideomycetes</taxon>
        <taxon>Dothideomycetidae</taxon>
        <taxon>Mycosphaerellales</taxon>
        <taxon>Mycosphaerellaceae</taxon>
        <taxon>Lecanosticta</taxon>
    </lineage>
</organism>
<name>A0AAI8Z8D7_9PEZI</name>
<gene>
    <name evidence="2" type="ORF">LECACI_7A009778</name>
</gene>